<dbReference type="HOGENOM" id="CLU_2254347_0_0_1"/>
<sequence length="104" mass="10773">MVAAVVAAGAARRWRGGVGWGPRQRRADDGRRLGPARRRRQLGAEAASAASAGDVCICSAHSLDLHASQRTSPSSLARRANSRGSRRLDAERPSATVGGGSGDL</sequence>
<evidence type="ECO:0000313" key="2">
    <source>
        <dbReference type="EnsemblPlants" id="OGLUM07G26350.1"/>
    </source>
</evidence>
<feature type="region of interest" description="Disordered" evidence="1">
    <location>
        <begin position="15"/>
        <end position="51"/>
    </location>
</feature>
<reference evidence="2" key="2">
    <citation type="submission" date="2018-05" db="EMBL/GenBank/DDBJ databases">
        <title>OgluRS3 (Oryza glumaepatula Reference Sequence Version 3).</title>
        <authorList>
            <person name="Zhang J."/>
            <person name="Kudrna D."/>
            <person name="Lee S."/>
            <person name="Talag J."/>
            <person name="Welchert J."/>
            <person name="Wing R.A."/>
        </authorList>
    </citation>
    <scope>NUCLEOTIDE SEQUENCE [LARGE SCALE GENOMIC DNA]</scope>
</reference>
<feature type="region of interest" description="Disordered" evidence="1">
    <location>
        <begin position="67"/>
        <end position="104"/>
    </location>
</feature>
<evidence type="ECO:0000256" key="1">
    <source>
        <dbReference type="SAM" id="MobiDB-lite"/>
    </source>
</evidence>
<evidence type="ECO:0000313" key="3">
    <source>
        <dbReference type="Proteomes" id="UP000026961"/>
    </source>
</evidence>
<keyword evidence="3" id="KW-1185">Reference proteome</keyword>
<reference evidence="2" key="1">
    <citation type="submission" date="2015-04" db="UniProtKB">
        <authorList>
            <consortium name="EnsemblPlants"/>
        </authorList>
    </citation>
    <scope>IDENTIFICATION</scope>
</reference>
<dbReference type="Gramene" id="OGLUM07G26350.1">
    <property type="protein sequence ID" value="OGLUM07G26350.1"/>
    <property type="gene ID" value="OGLUM07G26350"/>
</dbReference>
<accession>A0A0E0APA5</accession>
<dbReference type="EnsemblPlants" id="OGLUM07G26350.1">
    <property type="protein sequence ID" value="OGLUM07G26350.1"/>
    <property type="gene ID" value="OGLUM07G26350"/>
</dbReference>
<name>A0A0E0APA5_9ORYZ</name>
<organism evidence="2">
    <name type="scientific">Oryza glumipatula</name>
    <dbReference type="NCBI Taxonomy" id="40148"/>
    <lineage>
        <taxon>Eukaryota</taxon>
        <taxon>Viridiplantae</taxon>
        <taxon>Streptophyta</taxon>
        <taxon>Embryophyta</taxon>
        <taxon>Tracheophyta</taxon>
        <taxon>Spermatophyta</taxon>
        <taxon>Magnoliopsida</taxon>
        <taxon>Liliopsida</taxon>
        <taxon>Poales</taxon>
        <taxon>Poaceae</taxon>
        <taxon>BOP clade</taxon>
        <taxon>Oryzoideae</taxon>
        <taxon>Oryzeae</taxon>
        <taxon>Oryzinae</taxon>
        <taxon>Oryza</taxon>
    </lineage>
</organism>
<dbReference type="AlphaFoldDB" id="A0A0E0APA5"/>
<dbReference type="Proteomes" id="UP000026961">
    <property type="component" value="Chromosome 7"/>
</dbReference>
<protein>
    <submittedName>
        <fullName evidence="2">Uncharacterized protein</fullName>
    </submittedName>
</protein>
<proteinExistence type="predicted"/>